<evidence type="ECO:0000313" key="17">
    <source>
        <dbReference type="Proteomes" id="UP001212997"/>
    </source>
</evidence>
<dbReference type="SUPFAM" id="SSF56645">
    <property type="entry name" value="Acyl-CoA dehydrogenase NM domain-like"/>
    <property type="match status" value="1"/>
</dbReference>
<organism evidence="16 17">
    <name type="scientific">Meripilus lineatus</name>
    <dbReference type="NCBI Taxonomy" id="2056292"/>
    <lineage>
        <taxon>Eukaryota</taxon>
        <taxon>Fungi</taxon>
        <taxon>Dikarya</taxon>
        <taxon>Basidiomycota</taxon>
        <taxon>Agaricomycotina</taxon>
        <taxon>Agaricomycetes</taxon>
        <taxon>Polyporales</taxon>
        <taxon>Meripilaceae</taxon>
        <taxon>Meripilus</taxon>
    </lineage>
</organism>
<comment type="subcellular location">
    <subcellularLocation>
        <location evidence="2">Mitochondrion</location>
    </subcellularLocation>
</comment>
<keyword evidence="8" id="KW-0496">Mitochondrion</keyword>
<keyword evidence="4 12" id="KW-0285">Flavoprotein</keyword>
<name>A0AAD5V8Q2_9APHY</name>
<dbReference type="InterPro" id="IPR009100">
    <property type="entry name" value="AcylCoA_DH/oxidase_NM_dom_sf"/>
</dbReference>
<evidence type="ECO:0000256" key="11">
    <source>
        <dbReference type="PIRSR" id="PIRSR634183-3"/>
    </source>
</evidence>
<reference evidence="16" key="1">
    <citation type="submission" date="2022-07" db="EMBL/GenBank/DDBJ databases">
        <title>Genome Sequence of Physisporinus lineatus.</title>
        <authorList>
            <person name="Buettner E."/>
        </authorList>
    </citation>
    <scope>NUCLEOTIDE SEQUENCE</scope>
    <source>
        <strain evidence="16">VT162</strain>
    </source>
</reference>
<accession>A0AAD5V8Q2</accession>
<dbReference type="Pfam" id="PF02771">
    <property type="entry name" value="Acyl-CoA_dh_N"/>
    <property type="match status" value="1"/>
</dbReference>
<dbReference type="GO" id="GO:0008470">
    <property type="term" value="F:3-methylbutanoyl-CoA dehydrogenase activity"/>
    <property type="evidence" value="ECO:0007669"/>
    <property type="project" value="TreeGrafter"/>
</dbReference>
<sequence>MFSSTAIRALSRRGVALSRTKLRPSFQVQSIQRRHESTTFYNVDVAGLTEDQAEFREAVIEFADKEVAPRADEIDKTNTFPPDLWEKMGDMGLLGITASQEYGGLNLGYLNHTLAMEGLSQASGSVALSYGAHSNLCVNQIHRWGTDAQKKKYLPDLISGKKVGSLAMSEPGSGSDVVSMRLKAEKVEGGYKLNGNKFWITNGPVASTLVVYAKTQPTKGSKGITTFIIEKEFPGFSTHQKLDKFGMRGSDTCELVFEDCFVPDENVLGPVDGGAGVLMSGLDLERLVLSGGPLGLMQAAFDYAVEYVHEREQFGKPVGTFQLMQAKIADMYTKLNASRSYVYAVARACDHGKVSRRDCAGAILYSTEKSIEVALEAMQCLGGNGYINDYPTGRYLRDARLYAVGAGTQEIRRMLIGREFNEDFKRISP</sequence>
<feature type="binding site" evidence="11">
    <location>
        <begin position="166"/>
        <end position="175"/>
    </location>
    <ligand>
        <name>FAD</name>
        <dbReference type="ChEBI" id="CHEBI:57692"/>
    </ligand>
</feature>
<dbReference type="Pfam" id="PF00441">
    <property type="entry name" value="Acyl-CoA_dh_1"/>
    <property type="match status" value="1"/>
</dbReference>
<dbReference type="InterPro" id="IPR037069">
    <property type="entry name" value="AcylCoA_DH/ox_N_sf"/>
</dbReference>
<dbReference type="CDD" id="cd01156">
    <property type="entry name" value="IVD"/>
    <property type="match status" value="1"/>
</dbReference>
<evidence type="ECO:0008006" key="18">
    <source>
        <dbReference type="Google" id="ProtNLM"/>
    </source>
</evidence>
<feature type="binding site" evidence="10">
    <location>
        <begin position="406"/>
        <end position="407"/>
    </location>
    <ligand>
        <name>substrate</name>
    </ligand>
</feature>
<keyword evidence="17" id="KW-1185">Reference proteome</keyword>
<protein>
    <recommendedName>
        <fullName evidence="18">Isovaleryl-CoA dehydrogenase</fullName>
    </recommendedName>
</protein>
<dbReference type="GO" id="GO:0005739">
    <property type="term" value="C:mitochondrion"/>
    <property type="evidence" value="ECO:0007669"/>
    <property type="project" value="UniProtKB-SubCell"/>
</dbReference>
<evidence type="ECO:0000256" key="12">
    <source>
        <dbReference type="RuleBase" id="RU362125"/>
    </source>
</evidence>
<feature type="binding site" evidence="11">
    <location>
        <begin position="408"/>
        <end position="410"/>
    </location>
    <ligand>
        <name>FAD</name>
        <dbReference type="ChEBI" id="CHEBI:57692"/>
    </ligand>
</feature>
<dbReference type="AlphaFoldDB" id="A0AAD5V8Q2"/>
<evidence type="ECO:0000313" key="16">
    <source>
        <dbReference type="EMBL" id="KAJ3488976.1"/>
    </source>
</evidence>
<dbReference type="SUPFAM" id="SSF47203">
    <property type="entry name" value="Acyl-CoA dehydrogenase C-terminal domain-like"/>
    <property type="match status" value="1"/>
</dbReference>
<evidence type="ECO:0000259" key="14">
    <source>
        <dbReference type="Pfam" id="PF02770"/>
    </source>
</evidence>
<dbReference type="Pfam" id="PF02770">
    <property type="entry name" value="Acyl-CoA_dh_M"/>
    <property type="match status" value="1"/>
</dbReference>
<dbReference type="InterPro" id="IPR013786">
    <property type="entry name" value="AcylCoA_DH/ox_N"/>
</dbReference>
<feature type="binding site" evidence="11">
    <location>
        <position position="311"/>
    </location>
    <ligand>
        <name>FAD</name>
        <dbReference type="ChEBI" id="CHEBI:57692"/>
    </ligand>
</feature>
<dbReference type="EMBL" id="JANAWD010000055">
    <property type="protein sequence ID" value="KAJ3488976.1"/>
    <property type="molecule type" value="Genomic_DNA"/>
</dbReference>
<dbReference type="InterPro" id="IPR009075">
    <property type="entry name" value="AcylCo_DH/oxidase_C"/>
</dbReference>
<dbReference type="PANTHER" id="PTHR43884">
    <property type="entry name" value="ACYL-COA DEHYDROGENASE"/>
    <property type="match status" value="1"/>
</dbReference>
<keyword evidence="6" id="KW-0809">Transit peptide</keyword>
<feature type="domain" description="Acyl-CoA oxidase/dehydrogenase middle" evidence="14">
    <location>
        <begin position="166"/>
        <end position="260"/>
    </location>
</feature>
<dbReference type="FunFam" id="2.40.110.10:FF:000004">
    <property type="entry name" value="Isovaleryl-CoA dehydrogenase, mitochondrial"/>
    <property type="match status" value="1"/>
</dbReference>
<evidence type="ECO:0000259" key="15">
    <source>
        <dbReference type="Pfam" id="PF02771"/>
    </source>
</evidence>
<evidence type="ECO:0000256" key="2">
    <source>
        <dbReference type="ARBA" id="ARBA00004173"/>
    </source>
</evidence>
<feature type="binding site" evidence="11">
    <location>
        <begin position="379"/>
        <end position="383"/>
    </location>
    <ligand>
        <name>FAD</name>
        <dbReference type="ChEBI" id="CHEBI:57692"/>
    </ligand>
</feature>
<dbReference type="Proteomes" id="UP001212997">
    <property type="component" value="Unassembled WGS sequence"/>
</dbReference>
<evidence type="ECO:0000256" key="6">
    <source>
        <dbReference type="ARBA" id="ARBA00022946"/>
    </source>
</evidence>
<feature type="binding site" evidence="10">
    <location>
        <begin position="221"/>
        <end position="222"/>
    </location>
    <ligand>
        <name>substrate</name>
    </ligand>
</feature>
<feature type="binding site" evidence="11">
    <location>
        <position position="322"/>
    </location>
    <ligand>
        <name>FAD</name>
        <dbReference type="ChEBI" id="CHEBI:57692"/>
    </ligand>
</feature>
<dbReference type="InterPro" id="IPR036250">
    <property type="entry name" value="AcylCo_DH-like_C"/>
</dbReference>
<evidence type="ECO:0000256" key="10">
    <source>
        <dbReference type="PIRSR" id="PIRSR634183-2"/>
    </source>
</evidence>
<feature type="binding site" evidence="10">
    <location>
        <position position="175"/>
    </location>
    <ligand>
        <name>substrate</name>
    </ligand>
</feature>
<evidence type="ECO:0000256" key="8">
    <source>
        <dbReference type="ARBA" id="ARBA00023128"/>
    </source>
</evidence>
<dbReference type="PANTHER" id="PTHR43884:SF18">
    <property type="entry name" value="ISOVALERYL-COENZYME A DEHYDROGENASE"/>
    <property type="match status" value="1"/>
</dbReference>
<feature type="domain" description="Acyl-CoA dehydrogenase/oxidase C-terminal" evidence="13">
    <location>
        <begin position="273"/>
        <end position="419"/>
    </location>
</feature>
<keyword evidence="5 11" id="KW-0274">FAD</keyword>
<comment type="caution">
    <text evidence="16">The sequence shown here is derived from an EMBL/GenBank/DDBJ whole genome shotgun (WGS) entry which is preliminary data.</text>
</comment>
<keyword evidence="7 12" id="KW-0560">Oxidoreductase</keyword>
<dbReference type="GO" id="GO:0050660">
    <property type="term" value="F:flavin adenine dinucleotide binding"/>
    <property type="evidence" value="ECO:0007669"/>
    <property type="project" value="InterPro"/>
</dbReference>
<dbReference type="Gene3D" id="1.10.540.10">
    <property type="entry name" value="Acyl-CoA dehydrogenase/oxidase, N-terminal domain"/>
    <property type="match status" value="1"/>
</dbReference>
<dbReference type="InterPro" id="IPR046373">
    <property type="entry name" value="Acyl-CoA_Oxase/DH_mid-dom_sf"/>
</dbReference>
<dbReference type="PROSITE" id="PS00073">
    <property type="entry name" value="ACYL_COA_DH_2"/>
    <property type="match status" value="1"/>
</dbReference>
<evidence type="ECO:0000256" key="1">
    <source>
        <dbReference type="ARBA" id="ARBA00001974"/>
    </source>
</evidence>
<dbReference type="InterPro" id="IPR006089">
    <property type="entry name" value="Acyl-CoA_DH_CS"/>
</dbReference>
<dbReference type="FunFam" id="1.20.140.10:FF:000003">
    <property type="entry name" value="isovaleryl-CoA dehydrogenase, mitochondrial"/>
    <property type="match status" value="1"/>
</dbReference>
<evidence type="ECO:0000256" key="7">
    <source>
        <dbReference type="ARBA" id="ARBA00023002"/>
    </source>
</evidence>
<comment type="cofactor">
    <cofactor evidence="1 11 12">
        <name>FAD</name>
        <dbReference type="ChEBI" id="CHEBI:57692"/>
    </cofactor>
</comment>
<evidence type="ECO:0000259" key="13">
    <source>
        <dbReference type="Pfam" id="PF00441"/>
    </source>
</evidence>
<evidence type="ECO:0000256" key="9">
    <source>
        <dbReference type="PIRSR" id="PIRSR634183-1"/>
    </source>
</evidence>
<feature type="domain" description="Acyl-CoA dehydrogenase/oxidase N-terminal" evidence="15">
    <location>
        <begin position="49"/>
        <end position="161"/>
    </location>
</feature>
<dbReference type="Gene3D" id="2.40.110.10">
    <property type="entry name" value="Butyryl-CoA Dehydrogenase, subunit A, domain 2"/>
    <property type="match status" value="1"/>
</dbReference>
<dbReference type="GO" id="GO:0006552">
    <property type="term" value="P:L-leucine catabolic process"/>
    <property type="evidence" value="ECO:0007669"/>
    <property type="project" value="TreeGrafter"/>
</dbReference>
<dbReference type="PIRSF" id="PIRSF016578">
    <property type="entry name" value="HsaA"/>
    <property type="match status" value="1"/>
</dbReference>
<evidence type="ECO:0000256" key="5">
    <source>
        <dbReference type="ARBA" id="ARBA00022827"/>
    </source>
</evidence>
<feature type="binding site" evidence="11">
    <location>
        <begin position="199"/>
        <end position="201"/>
    </location>
    <ligand>
        <name>FAD</name>
        <dbReference type="ChEBI" id="CHEBI:57692"/>
    </ligand>
</feature>
<dbReference type="FunFam" id="1.10.540.10:FF:000007">
    <property type="entry name" value="Isovaleryl-CoA dehydrogenase, mitochondrial"/>
    <property type="match status" value="1"/>
</dbReference>
<dbReference type="Gene3D" id="1.20.140.10">
    <property type="entry name" value="Butyryl-CoA Dehydrogenase, subunit A, domain 3"/>
    <property type="match status" value="1"/>
</dbReference>
<proteinExistence type="inferred from homology"/>
<evidence type="ECO:0000256" key="3">
    <source>
        <dbReference type="ARBA" id="ARBA00009347"/>
    </source>
</evidence>
<feature type="active site" description="Proton acceptor" evidence="9">
    <location>
        <position position="285"/>
    </location>
</feature>
<evidence type="ECO:0000256" key="4">
    <source>
        <dbReference type="ARBA" id="ARBA00022630"/>
    </source>
</evidence>
<feature type="binding site" evidence="10">
    <location>
        <begin position="283"/>
        <end position="286"/>
    </location>
    <ligand>
        <name>substrate</name>
    </ligand>
</feature>
<dbReference type="InterPro" id="IPR034183">
    <property type="entry name" value="IVD"/>
</dbReference>
<gene>
    <name evidence="16" type="ORF">NLI96_g2450</name>
</gene>
<dbReference type="InterPro" id="IPR006091">
    <property type="entry name" value="Acyl-CoA_Oxase/DH_mid-dom"/>
</dbReference>
<comment type="similarity">
    <text evidence="3 12">Belongs to the acyl-CoA dehydrogenase family.</text>
</comment>
<dbReference type="PROSITE" id="PS00072">
    <property type="entry name" value="ACYL_COA_DH_1"/>
    <property type="match status" value="1"/>
</dbReference>